<dbReference type="AlphaFoldDB" id="A0AAD7JGM3"/>
<dbReference type="EMBL" id="JARKIB010000031">
    <property type="protein sequence ID" value="KAJ7763011.1"/>
    <property type="molecule type" value="Genomic_DNA"/>
</dbReference>
<sequence length="217" mass="24402">MTEVAPLLPPELERVIFEFGAQLHPGAILIFAHPRGGSESPVTHVSVKAAEFILSKCPKLHCELSLIFGHKKPRNFKLPLFSKITHLEIFDTPTVREIDPEEWSKLAHIPNLTHLAFNEEGFAPVARVLLETCISLQVLVILLFQPDTVDEVALRDDDAAWEGLAYEVRFVVMTSSDYIKDWNTGARTGVDFWSRAEDIVESRKLGNIWCVTCCVAH</sequence>
<accession>A0AAD7JGM3</accession>
<proteinExistence type="predicted"/>
<dbReference type="Proteomes" id="UP001215598">
    <property type="component" value="Unassembled WGS sequence"/>
</dbReference>
<protein>
    <submittedName>
        <fullName evidence="1">Uncharacterized protein</fullName>
    </submittedName>
</protein>
<name>A0AAD7JGM3_9AGAR</name>
<evidence type="ECO:0000313" key="1">
    <source>
        <dbReference type="EMBL" id="KAJ7763011.1"/>
    </source>
</evidence>
<keyword evidence="2" id="KW-1185">Reference proteome</keyword>
<gene>
    <name evidence="1" type="ORF">B0H16DRAFT_1718844</name>
</gene>
<reference evidence="1" key="1">
    <citation type="submission" date="2023-03" db="EMBL/GenBank/DDBJ databases">
        <title>Massive genome expansion in bonnet fungi (Mycena s.s.) driven by repeated elements and novel gene families across ecological guilds.</title>
        <authorList>
            <consortium name="Lawrence Berkeley National Laboratory"/>
            <person name="Harder C.B."/>
            <person name="Miyauchi S."/>
            <person name="Viragh M."/>
            <person name="Kuo A."/>
            <person name="Thoen E."/>
            <person name="Andreopoulos B."/>
            <person name="Lu D."/>
            <person name="Skrede I."/>
            <person name="Drula E."/>
            <person name="Henrissat B."/>
            <person name="Morin E."/>
            <person name="Kohler A."/>
            <person name="Barry K."/>
            <person name="LaButti K."/>
            <person name="Morin E."/>
            <person name="Salamov A."/>
            <person name="Lipzen A."/>
            <person name="Mereny Z."/>
            <person name="Hegedus B."/>
            <person name="Baldrian P."/>
            <person name="Stursova M."/>
            <person name="Weitz H."/>
            <person name="Taylor A."/>
            <person name="Grigoriev I.V."/>
            <person name="Nagy L.G."/>
            <person name="Martin F."/>
            <person name="Kauserud H."/>
        </authorList>
    </citation>
    <scope>NUCLEOTIDE SEQUENCE</scope>
    <source>
        <strain evidence="1">CBHHK182m</strain>
    </source>
</reference>
<comment type="caution">
    <text evidence="1">The sequence shown here is derived from an EMBL/GenBank/DDBJ whole genome shotgun (WGS) entry which is preliminary data.</text>
</comment>
<organism evidence="1 2">
    <name type="scientific">Mycena metata</name>
    <dbReference type="NCBI Taxonomy" id="1033252"/>
    <lineage>
        <taxon>Eukaryota</taxon>
        <taxon>Fungi</taxon>
        <taxon>Dikarya</taxon>
        <taxon>Basidiomycota</taxon>
        <taxon>Agaricomycotina</taxon>
        <taxon>Agaricomycetes</taxon>
        <taxon>Agaricomycetidae</taxon>
        <taxon>Agaricales</taxon>
        <taxon>Marasmiineae</taxon>
        <taxon>Mycenaceae</taxon>
        <taxon>Mycena</taxon>
    </lineage>
</organism>
<evidence type="ECO:0000313" key="2">
    <source>
        <dbReference type="Proteomes" id="UP001215598"/>
    </source>
</evidence>